<dbReference type="PROSITE" id="PS00383">
    <property type="entry name" value="TYR_PHOSPHATASE_1"/>
    <property type="match status" value="1"/>
</dbReference>
<dbReference type="InterPro" id="IPR029021">
    <property type="entry name" value="Prot-tyrosine_phosphatase-like"/>
</dbReference>
<sequence length="258" mass="27928">MSVGLVLTGAPNFRDLGGHPTQDGRRIRRARIFRSGSLSGLTPRDLDAIVKLGIRLICDLRSQAERNAAPNRWLGDHGARELHIDISADLRAGNAELLEILRRDPSAAGARRMMLQTYRYLPGAFARPLRGLFARLVGSDGLPAVFHCTAGKDRTGFLVALLLHALGVERKTIYQDYLASAAACCQRFRDSAARAMAIHLGGALDASAIDVICGVEACYLDESFSAMVATHGSVDFYLENVAGLGPSQLCRLRDALLE</sequence>
<dbReference type="RefSeq" id="WP_169204515.1">
    <property type="nucleotide sequence ID" value="NZ_CP059560.1"/>
</dbReference>
<gene>
    <name evidence="3" type="ORF">GPA26_00840</name>
</gene>
<protein>
    <submittedName>
        <fullName evidence="3">Protein-tyrosine-phosphatase</fullName>
    </submittedName>
</protein>
<evidence type="ECO:0000259" key="2">
    <source>
        <dbReference type="PROSITE" id="PS50056"/>
    </source>
</evidence>
<feature type="domain" description="Tyrosine specific protein phosphatases" evidence="2">
    <location>
        <begin position="123"/>
        <end position="163"/>
    </location>
</feature>
<dbReference type="InterPro" id="IPR000387">
    <property type="entry name" value="Tyr_Pase_dom"/>
</dbReference>
<dbReference type="Proteomes" id="UP000652074">
    <property type="component" value="Unassembled WGS sequence"/>
</dbReference>
<dbReference type="Gene3D" id="3.90.190.10">
    <property type="entry name" value="Protein tyrosine phosphatase superfamily"/>
    <property type="match status" value="1"/>
</dbReference>
<comment type="caution">
    <text evidence="3">The sequence shown here is derived from an EMBL/GenBank/DDBJ whole genome shotgun (WGS) entry which is preliminary data.</text>
</comment>
<reference evidence="3 4" key="1">
    <citation type="submission" date="2019-12" db="EMBL/GenBank/DDBJ databases">
        <title>Comparative genomics gives insights into the taxonomy of the Azoarcus-Aromatoleum group and reveals separate origins of nif in the plant-associated Azoarcus and non-plant-associated Aromatoleum sub-groups.</title>
        <authorList>
            <person name="Lafos M."/>
            <person name="Maluk M."/>
            <person name="Batista M."/>
            <person name="Junghare M."/>
            <person name="Carmona M."/>
            <person name="Faoro H."/>
            <person name="Cruz L.M."/>
            <person name="Battistoni F."/>
            <person name="De Souza E."/>
            <person name="Pedrosa F."/>
            <person name="Chen W.-M."/>
            <person name="Poole P.S."/>
            <person name="Dixon R.A."/>
            <person name="James E.K."/>
        </authorList>
    </citation>
    <scope>NUCLEOTIDE SEQUENCE [LARGE SCALE GENOMIC DNA]</scope>
    <source>
        <strain evidence="3 4">ToN1</strain>
    </source>
</reference>
<evidence type="ECO:0000256" key="1">
    <source>
        <dbReference type="ARBA" id="ARBA00009580"/>
    </source>
</evidence>
<keyword evidence="4" id="KW-1185">Reference proteome</keyword>
<evidence type="ECO:0000313" key="4">
    <source>
        <dbReference type="Proteomes" id="UP000652074"/>
    </source>
</evidence>
<accession>A0ABX1MGV8</accession>
<dbReference type="PANTHER" id="PTHR31126">
    <property type="entry name" value="TYROSINE-PROTEIN PHOSPHATASE"/>
    <property type="match status" value="1"/>
</dbReference>
<organism evidence="3 4">
    <name type="scientific">Aromatoleum petrolei</name>
    <dbReference type="NCBI Taxonomy" id="76116"/>
    <lineage>
        <taxon>Bacteria</taxon>
        <taxon>Pseudomonadati</taxon>
        <taxon>Pseudomonadota</taxon>
        <taxon>Betaproteobacteria</taxon>
        <taxon>Rhodocyclales</taxon>
        <taxon>Rhodocyclaceae</taxon>
        <taxon>Aromatoleum</taxon>
    </lineage>
</organism>
<dbReference type="PROSITE" id="PS50056">
    <property type="entry name" value="TYR_PHOSPHATASE_2"/>
    <property type="match status" value="1"/>
</dbReference>
<comment type="similarity">
    <text evidence="1">Belongs to the protein-tyrosine phosphatase family.</text>
</comment>
<evidence type="ECO:0000313" key="3">
    <source>
        <dbReference type="EMBL" id="NMF87018.1"/>
    </source>
</evidence>
<dbReference type="InterPro" id="IPR016130">
    <property type="entry name" value="Tyr_Pase_AS"/>
</dbReference>
<dbReference type="EMBL" id="WTVR01000002">
    <property type="protein sequence ID" value="NMF87018.1"/>
    <property type="molecule type" value="Genomic_DNA"/>
</dbReference>
<dbReference type="SUPFAM" id="SSF52799">
    <property type="entry name" value="(Phosphotyrosine protein) phosphatases II"/>
    <property type="match status" value="1"/>
</dbReference>
<dbReference type="Pfam" id="PF13350">
    <property type="entry name" value="Y_phosphatase3"/>
    <property type="match status" value="1"/>
</dbReference>
<dbReference type="InterPro" id="IPR026893">
    <property type="entry name" value="Tyr/Ser_Pase_IphP-type"/>
</dbReference>
<proteinExistence type="inferred from homology"/>
<name>A0ABX1MGV8_9RHOO</name>
<dbReference type="PANTHER" id="PTHR31126:SF1">
    <property type="entry name" value="TYROSINE SPECIFIC PROTEIN PHOSPHATASES DOMAIN-CONTAINING PROTEIN"/>
    <property type="match status" value="1"/>
</dbReference>